<dbReference type="InterPro" id="IPR036291">
    <property type="entry name" value="NAD(P)-bd_dom_sf"/>
</dbReference>
<dbReference type="PRINTS" id="PR00081">
    <property type="entry name" value="GDHRDH"/>
</dbReference>
<dbReference type="Proteomes" id="UP001500459">
    <property type="component" value="Unassembled WGS sequence"/>
</dbReference>
<evidence type="ECO:0000256" key="3">
    <source>
        <dbReference type="RuleBase" id="RU000363"/>
    </source>
</evidence>
<accession>A0ABP6UVY6</accession>
<organism evidence="4 5">
    <name type="scientific">Aquimarina addita</name>
    <dbReference type="NCBI Taxonomy" id="870485"/>
    <lineage>
        <taxon>Bacteria</taxon>
        <taxon>Pseudomonadati</taxon>
        <taxon>Bacteroidota</taxon>
        <taxon>Flavobacteriia</taxon>
        <taxon>Flavobacteriales</taxon>
        <taxon>Flavobacteriaceae</taxon>
        <taxon>Aquimarina</taxon>
    </lineage>
</organism>
<dbReference type="InterPro" id="IPR002347">
    <property type="entry name" value="SDR_fam"/>
</dbReference>
<sequence>MLKVLFQNKSMKTILITGSTDGIGKLTAIKLVKSGYQILLHGRNIEKLNNTVSEIKKLSKNEKINGFVSDLSDFRSIQKMITDITKEHSEIDILINNAGVFKSNIQQNKDSLDIRFAVNYFAPYMLTNGLIPLLKNSNSPRVINLSSAAQSTVSLEALKGNEKISTQEAYSQSKLALTMWSFYLSQKIDFLNVVAVNPGSLLNTKMVQEAYGQYWSSADKGADILYELAISEKYADSNGKYFDNDKGTFSNAHNDAYNQEKITRLISETNKILNL</sequence>
<dbReference type="Pfam" id="PF00106">
    <property type="entry name" value="adh_short"/>
    <property type="match status" value="1"/>
</dbReference>
<dbReference type="SUPFAM" id="SSF51735">
    <property type="entry name" value="NAD(P)-binding Rossmann-fold domains"/>
    <property type="match status" value="1"/>
</dbReference>
<keyword evidence="2" id="KW-0560">Oxidoreductase</keyword>
<dbReference type="EMBL" id="BAABCW010000022">
    <property type="protein sequence ID" value="GAA3520138.1"/>
    <property type="molecule type" value="Genomic_DNA"/>
</dbReference>
<dbReference type="PRINTS" id="PR00080">
    <property type="entry name" value="SDRFAMILY"/>
</dbReference>
<keyword evidence="5" id="KW-1185">Reference proteome</keyword>
<reference evidence="5" key="1">
    <citation type="journal article" date="2019" name="Int. J. Syst. Evol. Microbiol.">
        <title>The Global Catalogue of Microorganisms (GCM) 10K type strain sequencing project: providing services to taxonomists for standard genome sequencing and annotation.</title>
        <authorList>
            <consortium name="The Broad Institute Genomics Platform"/>
            <consortium name="The Broad Institute Genome Sequencing Center for Infectious Disease"/>
            <person name="Wu L."/>
            <person name="Ma J."/>
        </authorList>
    </citation>
    <scope>NUCLEOTIDE SEQUENCE [LARGE SCALE GENOMIC DNA]</scope>
    <source>
        <strain evidence="5">JCM 17106</strain>
    </source>
</reference>
<comment type="caution">
    <text evidence="4">The sequence shown here is derived from an EMBL/GenBank/DDBJ whole genome shotgun (WGS) entry which is preliminary data.</text>
</comment>
<evidence type="ECO:0000313" key="4">
    <source>
        <dbReference type="EMBL" id="GAA3520138.1"/>
    </source>
</evidence>
<comment type="similarity">
    <text evidence="1 3">Belongs to the short-chain dehydrogenases/reductases (SDR) family.</text>
</comment>
<dbReference type="PANTHER" id="PTHR24320">
    <property type="entry name" value="RETINOL DEHYDROGENASE"/>
    <property type="match status" value="1"/>
</dbReference>
<evidence type="ECO:0000256" key="2">
    <source>
        <dbReference type="ARBA" id="ARBA00023002"/>
    </source>
</evidence>
<proteinExistence type="inferred from homology"/>
<dbReference type="PANTHER" id="PTHR24320:SF148">
    <property type="entry name" value="NAD(P)-BINDING ROSSMANN-FOLD SUPERFAMILY PROTEIN"/>
    <property type="match status" value="1"/>
</dbReference>
<dbReference type="Gene3D" id="3.40.50.720">
    <property type="entry name" value="NAD(P)-binding Rossmann-like Domain"/>
    <property type="match status" value="1"/>
</dbReference>
<name>A0ABP6UVY6_9FLAO</name>
<gene>
    <name evidence="4" type="ORF">GCM10022393_37980</name>
</gene>
<evidence type="ECO:0000256" key="1">
    <source>
        <dbReference type="ARBA" id="ARBA00006484"/>
    </source>
</evidence>
<protein>
    <submittedName>
        <fullName evidence="4">SDR family NAD(P)-dependent oxidoreductase</fullName>
    </submittedName>
</protein>
<evidence type="ECO:0000313" key="5">
    <source>
        <dbReference type="Proteomes" id="UP001500459"/>
    </source>
</evidence>